<gene>
    <name evidence="1" type="ORF">Acy02nite_55220</name>
</gene>
<dbReference type="Proteomes" id="UP000619479">
    <property type="component" value="Unassembled WGS sequence"/>
</dbReference>
<evidence type="ECO:0000313" key="1">
    <source>
        <dbReference type="EMBL" id="GID67641.1"/>
    </source>
</evidence>
<dbReference type="AlphaFoldDB" id="A0A919MDY1"/>
<evidence type="ECO:0000313" key="2">
    <source>
        <dbReference type="Proteomes" id="UP000619479"/>
    </source>
</evidence>
<accession>A0A919MDY1</accession>
<dbReference type="RefSeq" id="WP_264653306.1">
    <property type="nucleotide sequence ID" value="NZ_BAAAUC010000045.1"/>
</dbReference>
<reference evidence="1" key="1">
    <citation type="submission" date="2021-01" db="EMBL/GenBank/DDBJ databases">
        <title>Whole genome shotgun sequence of Actinoplanes cyaneus NBRC 14990.</title>
        <authorList>
            <person name="Komaki H."/>
            <person name="Tamura T."/>
        </authorList>
    </citation>
    <scope>NUCLEOTIDE SEQUENCE</scope>
    <source>
        <strain evidence="1">NBRC 14990</strain>
    </source>
</reference>
<comment type="caution">
    <text evidence="1">The sequence shown here is derived from an EMBL/GenBank/DDBJ whole genome shotgun (WGS) entry which is preliminary data.</text>
</comment>
<organism evidence="1 2">
    <name type="scientific">Actinoplanes cyaneus</name>
    <dbReference type="NCBI Taxonomy" id="52696"/>
    <lineage>
        <taxon>Bacteria</taxon>
        <taxon>Bacillati</taxon>
        <taxon>Actinomycetota</taxon>
        <taxon>Actinomycetes</taxon>
        <taxon>Micromonosporales</taxon>
        <taxon>Micromonosporaceae</taxon>
        <taxon>Actinoplanes</taxon>
    </lineage>
</organism>
<keyword evidence="2" id="KW-1185">Reference proteome</keyword>
<name>A0A919MDY1_9ACTN</name>
<dbReference type="EMBL" id="BOMH01000041">
    <property type="protein sequence ID" value="GID67641.1"/>
    <property type="molecule type" value="Genomic_DNA"/>
</dbReference>
<sequence>MTALEHWARTLLDLKAAVPSLRWHVHLDDDDLDDEALRQLAG</sequence>
<proteinExistence type="predicted"/>
<protein>
    <submittedName>
        <fullName evidence="1">Uncharacterized protein</fullName>
    </submittedName>
</protein>